<dbReference type="Proteomes" id="UP000231436">
    <property type="component" value="Unassembled WGS sequence"/>
</dbReference>
<evidence type="ECO:0000256" key="1">
    <source>
        <dbReference type="SAM" id="Phobius"/>
    </source>
</evidence>
<evidence type="ECO:0000313" key="3">
    <source>
        <dbReference type="Proteomes" id="UP000231436"/>
    </source>
</evidence>
<feature type="transmembrane region" description="Helical" evidence="1">
    <location>
        <begin position="53"/>
        <end position="72"/>
    </location>
</feature>
<proteinExistence type="predicted"/>
<dbReference type="EMBL" id="PFEU01000021">
    <property type="protein sequence ID" value="PJE76422.1"/>
    <property type="molecule type" value="Genomic_DNA"/>
</dbReference>
<keyword evidence="1" id="KW-0812">Transmembrane</keyword>
<feature type="non-terminal residue" evidence="2">
    <location>
        <position position="276"/>
    </location>
</feature>
<comment type="caution">
    <text evidence="2">The sequence shown here is derived from an EMBL/GenBank/DDBJ whole genome shotgun (WGS) entry which is preliminary data.</text>
</comment>
<keyword evidence="1" id="KW-0472">Membrane</keyword>
<keyword evidence="1" id="KW-1133">Transmembrane helix</keyword>
<reference evidence="3" key="1">
    <citation type="submission" date="2017-09" db="EMBL/GenBank/DDBJ databases">
        <title>Depth-based differentiation of microbial function through sediment-hosted aquifers and enrichment of novel symbionts in the deep terrestrial subsurface.</title>
        <authorList>
            <person name="Probst A.J."/>
            <person name="Ladd B."/>
            <person name="Jarett J.K."/>
            <person name="Geller-Mcgrath D.E."/>
            <person name="Sieber C.M.K."/>
            <person name="Emerson J.B."/>
            <person name="Anantharaman K."/>
            <person name="Thomas B.C."/>
            <person name="Malmstrom R."/>
            <person name="Stieglmeier M."/>
            <person name="Klingl A."/>
            <person name="Woyke T."/>
            <person name="Ryan C.M."/>
            <person name="Banfield J.F."/>
        </authorList>
    </citation>
    <scope>NUCLEOTIDE SEQUENCE [LARGE SCALE GENOMIC DNA]</scope>
</reference>
<organism evidence="2 3">
    <name type="scientific">Candidatus Uhrbacteria bacterium CG10_big_fil_rev_8_21_14_0_10_48_16</name>
    <dbReference type="NCBI Taxonomy" id="1975038"/>
    <lineage>
        <taxon>Bacteria</taxon>
        <taxon>Candidatus Uhriibacteriota</taxon>
    </lineage>
</organism>
<protein>
    <submittedName>
        <fullName evidence="2">Uncharacterized protein</fullName>
    </submittedName>
</protein>
<accession>A0A2M8LG55</accession>
<dbReference type="AlphaFoldDB" id="A0A2M8LG55"/>
<gene>
    <name evidence="2" type="ORF">COV05_04570</name>
</gene>
<feature type="transmembrane region" description="Helical" evidence="1">
    <location>
        <begin position="27"/>
        <end position="47"/>
    </location>
</feature>
<evidence type="ECO:0000313" key="2">
    <source>
        <dbReference type="EMBL" id="PJE76422.1"/>
    </source>
</evidence>
<name>A0A2M8LG55_9BACT</name>
<sequence>MKAIQIPDRTRASLAPYLPIPYGTLKILGMVLSILLAIASIPAFSLLGLPAKLGGFVAILFLVIFSLILKLVERDIDGTWVTHWATAYWDRNWRGYTLWVYKEGEEYRYHILSAGTDPSHPNARFGGPSRVMVAIPLHWWTDGPTYWVRDTLVPRPYNIRFKHRTFSGAWCVVVGDSFGNRLTLPVEMALELALVQVQDTSALPYKARHFDLANNFLVVCTDWKWQKESGERSYCRFVDSLRTIEDAINMIRATTRFQRSKEGKAIREFLELRYLM</sequence>